<evidence type="ECO:0000313" key="5">
    <source>
        <dbReference type="Ensembl" id="ENSCMIP00000035748.1"/>
    </source>
</evidence>
<dbReference type="Pfam" id="PF22956">
    <property type="entry name" value="VPS15-like_hel"/>
    <property type="match status" value="1"/>
</dbReference>
<proteinExistence type="predicted"/>
<reference evidence="5" key="4">
    <citation type="submission" date="2025-08" db="UniProtKB">
        <authorList>
            <consortium name="Ensembl"/>
        </authorList>
    </citation>
    <scope>IDENTIFICATION</scope>
</reference>
<dbReference type="PROSITE" id="PS50077">
    <property type="entry name" value="HEAT_REPEAT"/>
    <property type="match status" value="1"/>
</dbReference>
<evidence type="ECO:0000313" key="6">
    <source>
        <dbReference type="Proteomes" id="UP000314986"/>
    </source>
</evidence>
<dbReference type="InterPro" id="IPR051023">
    <property type="entry name" value="PP2A_Regulatory_Subunit_A"/>
</dbReference>
<dbReference type="GO" id="GO:0005737">
    <property type="term" value="C:cytoplasm"/>
    <property type="evidence" value="ECO:0007669"/>
    <property type="project" value="TreeGrafter"/>
</dbReference>
<dbReference type="PANTHER" id="PTHR10648:SF7">
    <property type="entry name" value="WW-BINDING DOMAIN-CONTAINING PROTEIN-RELATED"/>
    <property type="match status" value="1"/>
</dbReference>
<dbReference type="AlphaFoldDB" id="A0A4W3JCE6"/>
<accession>A0A4W3JCE6</accession>
<keyword evidence="1" id="KW-0677">Repeat</keyword>
<dbReference type="OMA" id="KFFNLCS"/>
<dbReference type="Proteomes" id="UP000314986">
    <property type="component" value="Unassembled WGS sequence"/>
</dbReference>
<reference evidence="6" key="3">
    <citation type="journal article" date="2014" name="Nature">
        <title>Elephant shark genome provides unique insights into gnathostome evolution.</title>
        <authorList>
            <consortium name="International Elephant Shark Genome Sequencing Consortium"/>
            <person name="Venkatesh B."/>
            <person name="Lee A.P."/>
            <person name="Ravi V."/>
            <person name="Maurya A.K."/>
            <person name="Lian M.M."/>
            <person name="Swann J.B."/>
            <person name="Ohta Y."/>
            <person name="Flajnik M.F."/>
            <person name="Sutoh Y."/>
            <person name="Kasahara M."/>
            <person name="Hoon S."/>
            <person name="Gangu V."/>
            <person name="Roy S.W."/>
            <person name="Irimia M."/>
            <person name="Korzh V."/>
            <person name="Kondrychyn I."/>
            <person name="Lim Z.W."/>
            <person name="Tay B.H."/>
            <person name="Tohari S."/>
            <person name="Kong K.W."/>
            <person name="Ho S."/>
            <person name="Lorente-Galdos B."/>
            <person name="Quilez J."/>
            <person name="Marques-Bonet T."/>
            <person name="Raney B.J."/>
            <person name="Ingham P.W."/>
            <person name="Tay A."/>
            <person name="Hillier L.W."/>
            <person name="Minx P."/>
            <person name="Boehm T."/>
            <person name="Wilson R.K."/>
            <person name="Brenner S."/>
            <person name="Warren W.C."/>
        </authorList>
    </citation>
    <scope>NUCLEOTIDE SEQUENCE [LARGE SCALE GENOMIC DNA]</scope>
</reference>
<sequence length="964" mass="108051">MAGLSLYYEDSQDELEEFGFDDYGSDCDGIRITAFLDLANQDEMTPLSRLEKYAASDNVFNRQIVARGLLDVLRAFSDDEKDFLAVMETVVRLSEDTEPTVRAELMEQVPHIAMFLQENRPSFPTAFSKYLVPIVVRYLTDPNNQVRKTSQAALLVLLEQELIDSTDVETKVCPILLDLTAPDGDDDYKIEAVAIICKMASMLSGEITERLLLLRFCELCSDGKLFHVRKVCATNFGDICNSVGQEATENHMIPRFFQLCSDSVWGIRKACAECFMSVSCSVSPEIRRTKLSPLFINLISDPSRWVRQAAFQSLGPFISTFANPSSAGLYIKEDGTLSIRQPEFGVCSGDLAGVQNREAIENSRLLTKVESDSGESLPQQHRTSETTAHSQLNLNCSSHKDHVSDLSTGTISVSSDPETMAFTAAKSSYLSSNRASGLSLGSTNAADIFNSFVYWRTPLPDINFDLELHHAAVEDRRDQTIYSRAGTRSEGFTTSSDLERVLESLQAHLDDPDVQAQVQVLTAALRAAQLDSDPEEEPCTDTESASNILTQPEIAQLIASTDGPDCISNDVPESLDPAAEVTLEAGKHSECLELNVDEHNMSFDSQLCSDGRTAELGQEDSLLFDEDQSKLQDVIPQPLLDQYLSMTDPSRAQTVDTEITKHCAYSLPGVALTLGRQNWHCLKNTYEMLASDVQWKVRRTLAFSIHELAAILGDQLTAADLVPIFNGFLKDLDEVRIGVLKHLYDFLKLLPVDKRREYLFQLQEFMVMDNSRNWRFRYELAEQLILLLELYSPNDVCDYLRHIALTLCSDKVAEVRWISFKLVVEILRKFYATSANSLALNFMNELTVRFCHCPKWIGRQAFAFICQAIVEEECVPVDQFIEHLLPSLLSLSTDPVPNVRVLLAKALRHTLLEKAYFTGVENAHVEAVEETVLILQSDRDRDVRFFSSTEIRNNPLNTTSSFIN</sequence>
<dbReference type="RefSeq" id="XP_007910774.1">
    <property type="nucleotide sequence ID" value="XM_007912583.2"/>
</dbReference>
<dbReference type="GeneTree" id="ENSGT00950000183066"/>
<dbReference type="InterPro" id="IPR016024">
    <property type="entry name" value="ARM-type_fold"/>
</dbReference>
<feature type="repeat" description="HEAT" evidence="2">
    <location>
        <begin position="291"/>
        <end position="329"/>
    </location>
</feature>
<dbReference type="Ensembl" id="ENSCMIT00000036277.1">
    <property type="protein sequence ID" value="ENSCMIP00000035748.1"/>
    <property type="gene ID" value="ENSCMIG00000015050.1"/>
</dbReference>
<name>A0A4W3JCE6_CALMI</name>
<reference evidence="6" key="2">
    <citation type="journal article" date="2007" name="PLoS Biol.">
        <title>Survey sequencing and comparative analysis of the elephant shark (Callorhinchus milii) genome.</title>
        <authorList>
            <person name="Venkatesh B."/>
            <person name="Kirkness E.F."/>
            <person name="Loh Y.H."/>
            <person name="Halpern A.L."/>
            <person name="Lee A.P."/>
            <person name="Johnson J."/>
            <person name="Dandona N."/>
            <person name="Viswanathan L.D."/>
            <person name="Tay A."/>
            <person name="Venter J.C."/>
            <person name="Strausberg R.L."/>
            <person name="Brenner S."/>
        </authorList>
    </citation>
    <scope>NUCLEOTIDE SEQUENCE [LARGE SCALE GENOMIC DNA]</scope>
</reference>
<gene>
    <name evidence="5" type="primary">ppp4r1l</name>
</gene>
<protein>
    <submittedName>
        <fullName evidence="5">Serine/threonine-protein phosphatase 4 regulatory subunit 1-like</fullName>
    </submittedName>
</protein>
<feature type="domain" description="Phosphatase 2A Regulatory Subunit A helical" evidence="4">
    <location>
        <begin position="89"/>
        <end position="318"/>
    </location>
</feature>
<dbReference type="InParanoid" id="A0A4W3JCE6"/>
<reference evidence="5" key="5">
    <citation type="submission" date="2025-09" db="UniProtKB">
        <authorList>
            <consortium name="Ensembl"/>
        </authorList>
    </citation>
    <scope>IDENTIFICATION</scope>
</reference>
<evidence type="ECO:0000256" key="3">
    <source>
        <dbReference type="SAM" id="MobiDB-lite"/>
    </source>
</evidence>
<dbReference type="PANTHER" id="PTHR10648">
    <property type="entry name" value="SERINE/THREONINE-PROTEIN PHOSPHATASE PP2A 65 KDA REGULATORY SUBUNIT"/>
    <property type="match status" value="1"/>
</dbReference>
<dbReference type="InterPro" id="IPR021133">
    <property type="entry name" value="HEAT_type_2"/>
</dbReference>
<dbReference type="GeneID" id="103191588"/>
<dbReference type="GO" id="GO:0019888">
    <property type="term" value="F:protein phosphatase regulator activity"/>
    <property type="evidence" value="ECO:0007669"/>
    <property type="project" value="TreeGrafter"/>
</dbReference>
<feature type="compositionally biased region" description="Polar residues" evidence="3">
    <location>
        <begin position="374"/>
        <end position="388"/>
    </location>
</feature>
<evidence type="ECO:0000259" key="4">
    <source>
        <dbReference type="Pfam" id="PF22956"/>
    </source>
</evidence>
<dbReference type="InterPro" id="IPR011989">
    <property type="entry name" value="ARM-like"/>
</dbReference>
<dbReference type="SUPFAM" id="SSF48371">
    <property type="entry name" value="ARM repeat"/>
    <property type="match status" value="1"/>
</dbReference>
<dbReference type="Gene3D" id="1.25.10.10">
    <property type="entry name" value="Leucine-rich Repeat Variant"/>
    <property type="match status" value="2"/>
</dbReference>
<dbReference type="FunCoup" id="A0A4W3JCE6">
    <property type="interactions" value="66"/>
</dbReference>
<dbReference type="OrthoDB" id="340346at2759"/>
<keyword evidence="6" id="KW-1185">Reference proteome</keyword>
<dbReference type="InterPro" id="IPR055231">
    <property type="entry name" value="2AA_helical"/>
</dbReference>
<reference evidence="6" key="1">
    <citation type="journal article" date="2006" name="Science">
        <title>Ancient noncoding elements conserved in the human genome.</title>
        <authorList>
            <person name="Venkatesh B."/>
            <person name="Kirkness E.F."/>
            <person name="Loh Y.H."/>
            <person name="Halpern A.L."/>
            <person name="Lee A.P."/>
            <person name="Johnson J."/>
            <person name="Dandona N."/>
            <person name="Viswanathan L.D."/>
            <person name="Tay A."/>
            <person name="Venter J.C."/>
            <person name="Strausberg R.L."/>
            <person name="Brenner S."/>
        </authorList>
    </citation>
    <scope>NUCLEOTIDE SEQUENCE [LARGE SCALE GENOMIC DNA]</scope>
</reference>
<dbReference type="KEGG" id="cmk:103191588"/>
<organism evidence="5 6">
    <name type="scientific">Callorhinchus milii</name>
    <name type="common">Ghost shark</name>
    <dbReference type="NCBI Taxonomy" id="7868"/>
    <lineage>
        <taxon>Eukaryota</taxon>
        <taxon>Metazoa</taxon>
        <taxon>Chordata</taxon>
        <taxon>Craniata</taxon>
        <taxon>Vertebrata</taxon>
        <taxon>Chondrichthyes</taxon>
        <taxon>Holocephali</taxon>
        <taxon>Chimaeriformes</taxon>
        <taxon>Callorhinchidae</taxon>
        <taxon>Callorhinchus</taxon>
    </lineage>
</organism>
<evidence type="ECO:0000256" key="2">
    <source>
        <dbReference type="PROSITE-ProRule" id="PRU00103"/>
    </source>
</evidence>
<feature type="region of interest" description="Disordered" evidence="3">
    <location>
        <begin position="368"/>
        <end position="388"/>
    </location>
</feature>
<dbReference type="FunFam" id="1.25.10.10:FF:000161">
    <property type="entry name" value="serine/threonine-protein phosphatase 4 regulatory subunit 1"/>
    <property type="match status" value="1"/>
</dbReference>
<evidence type="ECO:0000256" key="1">
    <source>
        <dbReference type="ARBA" id="ARBA00022737"/>
    </source>
</evidence>
<dbReference type="STRING" id="7868.ENSCMIP00000035748"/>